<dbReference type="PANTHER" id="PTHR43353">
    <property type="entry name" value="SUCCINATE-SEMIALDEHYDE DEHYDROGENASE, MITOCHONDRIAL"/>
    <property type="match status" value="1"/>
</dbReference>
<dbReference type="RefSeq" id="WP_277280901.1">
    <property type="nucleotide sequence ID" value="NZ_JAROCY010000052.1"/>
</dbReference>
<name>A0ABT6CPL7_9SPHN</name>
<comment type="similarity">
    <text evidence="1 4">Belongs to the aldehyde dehydrogenase family.</text>
</comment>
<keyword evidence="7" id="KW-1185">Reference proteome</keyword>
<dbReference type="InterPro" id="IPR029510">
    <property type="entry name" value="Ald_DH_CS_GLU"/>
</dbReference>
<dbReference type="PROSITE" id="PS00070">
    <property type="entry name" value="ALDEHYDE_DEHYDR_CYS"/>
    <property type="match status" value="1"/>
</dbReference>
<accession>A0ABT6CPL7</accession>
<dbReference type="Pfam" id="PF00171">
    <property type="entry name" value="Aldedh"/>
    <property type="match status" value="1"/>
</dbReference>
<evidence type="ECO:0000313" key="6">
    <source>
        <dbReference type="EMBL" id="MDF8335863.1"/>
    </source>
</evidence>
<dbReference type="Proteomes" id="UP001222770">
    <property type="component" value="Unassembled WGS sequence"/>
</dbReference>
<organism evidence="6 7">
    <name type="scientific">Novosphingobium cyanobacteriorum</name>
    <dbReference type="NCBI Taxonomy" id="3024215"/>
    <lineage>
        <taxon>Bacteria</taxon>
        <taxon>Pseudomonadati</taxon>
        <taxon>Pseudomonadota</taxon>
        <taxon>Alphaproteobacteria</taxon>
        <taxon>Sphingomonadales</taxon>
        <taxon>Sphingomonadaceae</taxon>
        <taxon>Novosphingobium</taxon>
    </lineage>
</organism>
<dbReference type="InterPro" id="IPR015590">
    <property type="entry name" value="Aldehyde_DH_dom"/>
</dbReference>
<dbReference type="InterPro" id="IPR016160">
    <property type="entry name" value="Ald_DH_CS_CYS"/>
</dbReference>
<evidence type="ECO:0000313" key="7">
    <source>
        <dbReference type="Proteomes" id="UP001222770"/>
    </source>
</evidence>
<sequence>MPEQAVFVWNFPAAMVTRKLAPALASGCTVILKPSELTPFTALALALLGEEAGIPAGALNVICGAPAPIGEVLLADLRVRKFTFTGSTNVGKRLAARCMDPLKRVSLELGGNAPFIVFHDADLEKAVAGAVASKFRNAGQTCVCANRFVVQGKVYAEFSERLAEAVRSFKVGDGFGEEVTQGPLINDLAVDKVARHVEDARARGAILLFGGERHAAGKQFFQPTVLTEVPRDALLCSEETFGPVAGLVRFESEREAIELANASSAGLASYLFTKDFDRAHRVSNALDYGMVGLNTGLISSELAPFGGCKESGIGREGSKYGMAEFEELKTICAEFGEATTP</sequence>
<evidence type="ECO:0000256" key="2">
    <source>
        <dbReference type="ARBA" id="ARBA00023002"/>
    </source>
</evidence>
<dbReference type="SUPFAM" id="SSF53720">
    <property type="entry name" value="ALDH-like"/>
    <property type="match status" value="1"/>
</dbReference>
<dbReference type="InterPro" id="IPR016163">
    <property type="entry name" value="Ald_DH_C"/>
</dbReference>
<dbReference type="PANTHER" id="PTHR43353:SF5">
    <property type="entry name" value="SUCCINATE-SEMIALDEHYDE DEHYDROGENASE, MITOCHONDRIAL"/>
    <property type="match status" value="1"/>
</dbReference>
<feature type="domain" description="Aldehyde dehydrogenase" evidence="5">
    <location>
        <begin position="6"/>
        <end position="331"/>
    </location>
</feature>
<comment type="caution">
    <text evidence="6">The sequence shown here is derived from an EMBL/GenBank/DDBJ whole genome shotgun (WGS) entry which is preliminary data.</text>
</comment>
<dbReference type="InterPro" id="IPR050740">
    <property type="entry name" value="Aldehyde_DH_Superfamily"/>
</dbReference>
<gene>
    <name evidence="6" type="ORF">POM99_21900</name>
</gene>
<protein>
    <submittedName>
        <fullName evidence="6">NAD-dependent succinate-semialdehyde dehydrogenase</fullName>
    </submittedName>
</protein>
<reference evidence="6 7" key="1">
    <citation type="submission" date="2023-03" db="EMBL/GenBank/DDBJ databases">
        <title>Novosphingobium cyanobacteriorum sp. nov., isolated from a eutrophic reservoir during the Microcystis bloom period.</title>
        <authorList>
            <person name="Kang M."/>
            <person name="Le V."/>
            <person name="Ko S.-R."/>
            <person name="Lee S.-A."/>
            <person name="Ahn C.-Y."/>
        </authorList>
    </citation>
    <scope>NUCLEOTIDE SEQUENCE [LARGE SCALE GENOMIC DNA]</scope>
    <source>
        <strain evidence="6 7">HBC54</strain>
    </source>
</reference>
<evidence type="ECO:0000256" key="1">
    <source>
        <dbReference type="ARBA" id="ARBA00009986"/>
    </source>
</evidence>
<evidence type="ECO:0000256" key="4">
    <source>
        <dbReference type="RuleBase" id="RU003345"/>
    </source>
</evidence>
<keyword evidence="2 4" id="KW-0560">Oxidoreductase</keyword>
<dbReference type="Gene3D" id="3.40.605.10">
    <property type="entry name" value="Aldehyde Dehydrogenase, Chain A, domain 1"/>
    <property type="match status" value="1"/>
</dbReference>
<dbReference type="PROSITE" id="PS00687">
    <property type="entry name" value="ALDEHYDE_DEHYDR_GLU"/>
    <property type="match status" value="1"/>
</dbReference>
<dbReference type="EMBL" id="JAROCY010000052">
    <property type="protein sequence ID" value="MDF8335863.1"/>
    <property type="molecule type" value="Genomic_DNA"/>
</dbReference>
<evidence type="ECO:0000259" key="5">
    <source>
        <dbReference type="Pfam" id="PF00171"/>
    </source>
</evidence>
<evidence type="ECO:0000256" key="3">
    <source>
        <dbReference type="PROSITE-ProRule" id="PRU10007"/>
    </source>
</evidence>
<dbReference type="InterPro" id="IPR016161">
    <property type="entry name" value="Ald_DH/histidinol_DH"/>
</dbReference>
<dbReference type="CDD" id="cd07103">
    <property type="entry name" value="ALDH_F5_SSADH_GabD"/>
    <property type="match status" value="1"/>
</dbReference>
<feature type="active site" evidence="3">
    <location>
        <position position="108"/>
    </location>
</feature>
<proteinExistence type="inferred from homology"/>
<dbReference type="Gene3D" id="3.40.309.10">
    <property type="entry name" value="Aldehyde Dehydrogenase, Chain A, domain 2"/>
    <property type="match status" value="1"/>
</dbReference>
<dbReference type="InterPro" id="IPR016162">
    <property type="entry name" value="Ald_DH_N"/>
</dbReference>